<dbReference type="Proteomes" id="UP001281410">
    <property type="component" value="Unassembled WGS sequence"/>
</dbReference>
<reference evidence="2" key="1">
    <citation type="journal article" date="2023" name="Plant J.">
        <title>Genome sequences and population genomics provide insights into the demographic history, inbreeding, and mutation load of two 'living fossil' tree species of Dipteronia.</title>
        <authorList>
            <person name="Feng Y."/>
            <person name="Comes H.P."/>
            <person name="Chen J."/>
            <person name="Zhu S."/>
            <person name="Lu R."/>
            <person name="Zhang X."/>
            <person name="Li P."/>
            <person name="Qiu J."/>
            <person name="Olsen K.M."/>
            <person name="Qiu Y."/>
        </authorList>
    </citation>
    <scope>NUCLEOTIDE SEQUENCE</scope>
    <source>
        <strain evidence="2">NBL</strain>
    </source>
</reference>
<dbReference type="PANTHER" id="PTHR37249:SF9">
    <property type="match status" value="1"/>
</dbReference>
<proteinExistence type="predicted"/>
<name>A0AAE0E6K8_9ROSI</name>
<gene>
    <name evidence="2" type="ORF">Dsin_016064</name>
</gene>
<evidence type="ECO:0000256" key="1">
    <source>
        <dbReference type="SAM" id="MobiDB-lite"/>
    </source>
</evidence>
<feature type="compositionally biased region" description="Low complexity" evidence="1">
    <location>
        <begin position="63"/>
        <end position="74"/>
    </location>
</feature>
<keyword evidence="3" id="KW-1185">Reference proteome</keyword>
<evidence type="ECO:0000313" key="2">
    <source>
        <dbReference type="EMBL" id="KAK3211358.1"/>
    </source>
</evidence>
<organism evidence="2 3">
    <name type="scientific">Dipteronia sinensis</name>
    <dbReference type="NCBI Taxonomy" id="43782"/>
    <lineage>
        <taxon>Eukaryota</taxon>
        <taxon>Viridiplantae</taxon>
        <taxon>Streptophyta</taxon>
        <taxon>Embryophyta</taxon>
        <taxon>Tracheophyta</taxon>
        <taxon>Spermatophyta</taxon>
        <taxon>Magnoliopsida</taxon>
        <taxon>eudicotyledons</taxon>
        <taxon>Gunneridae</taxon>
        <taxon>Pentapetalae</taxon>
        <taxon>rosids</taxon>
        <taxon>malvids</taxon>
        <taxon>Sapindales</taxon>
        <taxon>Sapindaceae</taxon>
        <taxon>Hippocastanoideae</taxon>
        <taxon>Acereae</taxon>
        <taxon>Dipteronia</taxon>
    </lineage>
</organism>
<feature type="region of interest" description="Disordered" evidence="1">
    <location>
        <begin position="35"/>
        <end position="99"/>
    </location>
</feature>
<dbReference type="PANTHER" id="PTHR37249">
    <property type="entry name" value="OS03G0206201 PROTEIN"/>
    <property type="match status" value="1"/>
</dbReference>
<comment type="caution">
    <text evidence="2">The sequence shown here is derived from an EMBL/GenBank/DDBJ whole genome shotgun (WGS) entry which is preliminary data.</text>
</comment>
<protein>
    <submittedName>
        <fullName evidence="2">Uncharacterized protein</fullName>
    </submittedName>
</protein>
<dbReference type="EMBL" id="JANJYJ010000005">
    <property type="protein sequence ID" value="KAK3211358.1"/>
    <property type="molecule type" value="Genomic_DNA"/>
</dbReference>
<accession>A0AAE0E6K8</accession>
<dbReference type="AlphaFoldDB" id="A0AAE0E6K8"/>
<sequence length="111" mass="12553">MKFISLILQTDFTLELDPDKFSHIGEDNVRATTSVRKLTEGRNTQRKTSKDGVNLDDYQRSDPTPGTAPLAPGPIEHGTPHMPSIQKLRSPYPHKNVGSRTKFVRFNFGRF</sequence>
<evidence type="ECO:0000313" key="3">
    <source>
        <dbReference type="Proteomes" id="UP001281410"/>
    </source>
</evidence>